<dbReference type="AlphaFoldDB" id="A0A8C2VHK0"/>
<dbReference type="GO" id="GO:0004622">
    <property type="term" value="F:phosphatidylcholine lysophospholipase activity"/>
    <property type="evidence" value="ECO:0007669"/>
    <property type="project" value="TreeGrafter"/>
</dbReference>
<proteinExistence type="predicted"/>
<dbReference type="Ensembl" id="ENSCLAT00000013554.1">
    <property type="protein sequence ID" value="ENSCLAP00000013401.1"/>
    <property type="gene ID" value="ENSCLAG00000009260.1"/>
</dbReference>
<dbReference type="RefSeq" id="XP_005376861.1">
    <property type="nucleotide sequence ID" value="XM_005376804.2"/>
</dbReference>
<accession>A0A8C2VHK0</accession>
<name>A0A8C2VHK0_CHILA</name>
<dbReference type="InterPro" id="IPR022742">
    <property type="entry name" value="Hydrolase_4"/>
</dbReference>
<reference evidence="2" key="2">
    <citation type="submission" date="2025-09" db="UniProtKB">
        <authorList>
            <consortium name="Ensembl"/>
        </authorList>
    </citation>
    <scope>IDENTIFICATION</scope>
</reference>
<dbReference type="OMA" id="WWDMVVR"/>
<sequence>MDAPECEAAAGAGPPAYHSVAAWWDMVRRNLRWFPNSCLALGRKIAAMYNSFTSKSLKEHICPPLMEMLVYFNCCKSPFLVDLKKPEVKVPHTVNFYIKPEPGVVLGVWHMVPSCRAEEAKGKDRCWYEAALQDGNPIIVYLHGTTGHRGTCRRCERIKVLSDGGFHVLSVDYRGYGDSTGTPTEQGLAADAICVYEWTKARSGRTPVCLWGHSLGTGVATDAARILEERGCPVDAIMLEGAFSNIWVASINYPLLRICRKFPRCVRTLIDSLKEDRMVFANDENVKFLSSPLLIVHGEDDRTVPVEDAKKLYEIAYAAYRHKERVKMVIFPPGFQHNYLYESPMFVPVLRDFLSKQWA</sequence>
<dbReference type="Pfam" id="PF12146">
    <property type="entry name" value="Hydrolase_4"/>
    <property type="match status" value="1"/>
</dbReference>
<gene>
    <name evidence="2" type="primary">ABHD12B</name>
</gene>
<evidence type="ECO:0000313" key="2">
    <source>
        <dbReference type="Ensembl" id="ENSCLAP00000013401.1"/>
    </source>
</evidence>
<dbReference type="SUPFAM" id="SSF53474">
    <property type="entry name" value="alpha/beta-Hydrolases"/>
    <property type="match status" value="1"/>
</dbReference>
<dbReference type="GO" id="GO:0006660">
    <property type="term" value="P:phosphatidylserine catabolic process"/>
    <property type="evidence" value="ECO:0007669"/>
    <property type="project" value="TreeGrafter"/>
</dbReference>
<evidence type="ECO:0000313" key="3">
    <source>
        <dbReference type="Proteomes" id="UP000694398"/>
    </source>
</evidence>
<dbReference type="GO" id="GO:0052651">
    <property type="term" value="P:monoacylglycerol catabolic process"/>
    <property type="evidence" value="ECO:0007669"/>
    <property type="project" value="TreeGrafter"/>
</dbReference>
<dbReference type="GO" id="GO:0005789">
    <property type="term" value="C:endoplasmic reticulum membrane"/>
    <property type="evidence" value="ECO:0007669"/>
    <property type="project" value="TreeGrafter"/>
</dbReference>
<keyword evidence="3" id="KW-1185">Reference proteome</keyword>
<dbReference type="PANTHER" id="PTHR12277">
    <property type="entry name" value="ALPHA/BETA HYDROLASE DOMAIN-CONTAINING PROTEIN"/>
    <property type="match status" value="1"/>
</dbReference>
<dbReference type="OrthoDB" id="10249433at2759"/>
<dbReference type="Gene3D" id="3.40.50.1820">
    <property type="entry name" value="alpha/beta hydrolase"/>
    <property type="match status" value="1"/>
</dbReference>
<evidence type="ECO:0000259" key="1">
    <source>
        <dbReference type="Pfam" id="PF12146"/>
    </source>
</evidence>
<protein>
    <submittedName>
        <fullName evidence="2">Abhydrolase domain containing 12B</fullName>
    </submittedName>
</protein>
<dbReference type="GeneID" id="102017851"/>
<dbReference type="CTD" id="145447"/>
<reference evidence="2" key="1">
    <citation type="submission" date="2025-08" db="UniProtKB">
        <authorList>
            <consortium name="Ensembl"/>
        </authorList>
    </citation>
    <scope>IDENTIFICATION</scope>
</reference>
<dbReference type="GeneTree" id="ENSGT00940000161597"/>
<dbReference type="GO" id="GO:0047372">
    <property type="term" value="F:monoacylglycerol lipase activity"/>
    <property type="evidence" value="ECO:0007669"/>
    <property type="project" value="TreeGrafter"/>
</dbReference>
<feature type="domain" description="Serine aminopeptidase S33" evidence="1">
    <location>
        <begin position="138"/>
        <end position="271"/>
    </location>
</feature>
<dbReference type="InterPro" id="IPR029058">
    <property type="entry name" value="AB_hydrolase_fold"/>
</dbReference>
<dbReference type="Proteomes" id="UP000694398">
    <property type="component" value="Unassembled WGS sequence"/>
</dbReference>
<organism evidence="2 3">
    <name type="scientific">Chinchilla lanigera</name>
    <name type="common">Long-tailed chinchilla</name>
    <name type="synonym">Chinchilla villidera</name>
    <dbReference type="NCBI Taxonomy" id="34839"/>
    <lineage>
        <taxon>Eukaryota</taxon>
        <taxon>Metazoa</taxon>
        <taxon>Chordata</taxon>
        <taxon>Craniata</taxon>
        <taxon>Vertebrata</taxon>
        <taxon>Euteleostomi</taxon>
        <taxon>Mammalia</taxon>
        <taxon>Eutheria</taxon>
        <taxon>Euarchontoglires</taxon>
        <taxon>Glires</taxon>
        <taxon>Rodentia</taxon>
        <taxon>Hystricomorpha</taxon>
        <taxon>Chinchillidae</taxon>
        <taxon>Chinchilla</taxon>
    </lineage>
</organism>
<dbReference type="PANTHER" id="PTHR12277:SF69">
    <property type="entry name" value="PROTEIN ABHD12B"/>
    <property type="match status" value="1"/>
</dbReference>